<dbReference type="RefSeq" id="WP_017986646.1">
    <property type="nucleotide sequence ID" value="NZ_AQUL01000001.1"/>
</dbReference>
<dbReference type="InterPro" id="IPR010310">
    <property type="entry name" value="T7SS_ESAT-6-like"/>
</dbReference>
<evidence type="ECO:0000313" key="2">
    <source>
        <dbReference type="EMBL" id="AIJ20786.1"/>
    </source>
</evidence>
<dbReference type="SUPFAM" id="SSF140453">
    <property type="entry name" value="EsxAB dimer-like"/>
    <property type="match status" value="1"/>
</dbReference>
<dbReference type="GeneID" id="301844097"/>
<dbReference type="STRING" id="1068978.AMETH_0694"/>
<reference evidence="2 3" key="1">
    <citation type="submission" date="2014-07" db="EMBL/GenBank/DDBJ databases">
        <title>Whole Genome Sequence of the Amycolatopsis methanolica 239.</title>
        <authorList>
            <person name="Tang B."/>
        </authorList>
    </citation>
    <scope>NUCLEOTIDE SEQUENCE [LARGE SCALE GENOMIC DNA]</scope>
    <source>
        <strain evidence="2 3">239</strain>
    </source>
</reference>
<organism evidence="2 3">
    <name type="scientific">Amycolatopsis methanolica 239</name>
    <dbReference type="NCBI Taxonomy" id="1068978"/>
    <lineage>
        <taxon>Bacteria</taxon>
        <taxon>Bacillati</taxon>
        <taxon>Actinomycetota</taxon>
        <taxon>Actinomycetes</taxon>
        <taxon>Pseudonocardiales</taxon>
        <taxon>Pseudonocardiaceae</taxon>
        <taxon>Amycolatopsis</taxon>
        <taxon>Amycolatopsis methanolica group</taxon>
    </lineage>
</organism>
<dbReference type="Gene3D" id="1.10.287.1060">
    <property type="entry name" value="ESAT-6-like"/>
    <property type="match status" value="1"/>
</dbReference>
<proteinExistence type="inferred from homology"/>
<name>A0A076MPB5_AMYME</name>
<protein>
    <recommendedName>
        <fullName evidence="1">ESAT-6-like protein</fullName>
    </recommendedName>
</protein>
<gene>
    <name evidence="2" type="ORF">AMETH_0694</name>
</gene>
<evidence type="ECO:0000256" key="1">
    <source>
        <dbReference type="RuleBase" id="RU362001"/>
    </source>
</evidence>
<comment type="similarity">
    <text evidence="1">Belongs to the WXG100 family.</text>
</comment>
<dbReference type="HOGENOM" id="CLU_151185_2_1_11"/>
<dbReference type="OrthoDB" id="4554345at2"/>
<dbReference type="PATRIC" id="fig|1068978.7.peg.726"/>
<dbReference type="EMBL" id="CP009110">
    <property type="protein sequence ID" value="AIJ20786.1"/>
    <property type="molecule type" value="Genomic_DNA"/>
</dbReference>
<dbReference type="Pfam" id="PF06013">
    <property type="entry name" value="WXG100"/>
    <property type="match status" value="1"/>
</dbReference>
<keyword evidence="3" id="KW-1185">Reference proteome</keyword>
<dbReference type="InterPro" id="IPR036689">
    <property type="entry name" value="ESAT-6-like_sf"/>
</dbReference>
<dbReference type="Proteomes" id="UP000062973">
    <property type="component" value="Chromosome"/>
</dbReference>
<sequence length="105" mass="11209">MAGGFEGDPAEFAAAHLKVSEAKLAMDQNLMQLANNIEATQAGWTGPAAKVFQDVMDAFAQKSAKLNDALEHIGEMLKSSGVQYEVQDQEVNQQLSSLQAALEGL</sequence>
<accession>A0A076MPB5</accession>
<dbReference type="NCBIfam" id="TIGR03930">
    <property type="entry name" value="WXG100_ESAT6"/>
    <property type="match status" value="1"/>
</dbReference>
<dbReference type="eggNOG" id="COG4842">
    <property type="taxonomic scope" value="Bacteria"/>
</dbReference>
<dbReference type="AlphaFoldDB" id="A0A076MPB5"/>
<dbReference type="KEGG" id="amq:AMETH_0694"/>
<evidence type="ECO:0000313" key="3">
    <source>
        <dbReference type="Proteomes" id="UP000062973"/>
    </source>
</evidence>